<dbReference type="Pfam" id="PF01012">
    <property type="entry name" value="ETF"/>
    <property type="match status" value="1"/>
</dbReference>
<evidence type="ECO:0000259" key="2">
    <source>
        <dbReference type="Pfam" id="PF01012"/>
    </source>
</evidence>
<evidence type="ECO:0000313" key="3">
    <source>
        <dbReference type="EMBL" id="PWG64625.1"/>
    </source>
</evidence>
<dbReference type="Gene3D" id="3.40.50.620">
    <property type="entry name" value="HUPs"/>
    <property type="match status" value="1"/>
</dbReference>
<dbReference type="InterPro" id="IPR014729">
    <property type="entry name" value="Rossmann-like_a/b/a_fold"/>
</dbReference>
<comment type="caution">
    <text evidence="3">The sequence shown here is derived from an EMBL/GenBank/DDBJ whole genome shotgun (WGS) entry which is preliminary data.</text>
</comment>
<accession>A0A2U2N5X2</accession>
<organism evidence="3 4">
    <name type="scientific">Sediminicurvatus halobius</name>
    <dbReference type="NCBI Taxonomy" id="2182432"/>
    <lineage>
        <taxon>Bacteria</taxon>
        <taxon>Pseudomonadati</taxon>
        <taxon>Pseudomonadota</taxon>
        <taxon>Gammaproteobacteria</taxon>
        <taxon>Chromatiales</taxon>
        <taxon>Ectothiorhodospiraceae</taxon>
        <taxon>Sediminicurvatus</taxon>
    </lineage>
</organism>
<sequence>MTAPVIVLLAAGRHPVSGRPRRAPTDARALELALSLPGAPPVLAVHAGDPLEPALREYLGMGLVELTVLDCDPAGDCLPPLQAWLREQAPGLVLTGTASEQGLASGELPYRLAAGLQAAVVGGVTGLEPDGGRWRITQARAGGRRQRLAAAEPLVAAVDPGAPAPRPVAFARARRGRIVTEAPPVPAAEPPAVTLQPARRGARRQRVLRGVSAAERLRAISGGGGSGGRVVQARDPDAAAAEILDQLQRWGVALPQRGAE</sequence>
<evidence type="ECO:0000313" key="4">
    <source>
        <dbReference type="Proteomes" id="UP000245474"/>
    </source>
</evidence>
<gene>
    <name evidence="3" type="ORF">DEM34_04665</name>
</gene>
<protein>
    <submittedName>
        <fullName evidence="3">Electron transfer flavoprotein subunit beta</fullName>
    </submittedName>
</protein>
<feature type="domain" description="Electron transfer flavoprotein alpha/beta-subunit N-terminal" evidence="2">
    <location>
        <begin position="24"/>
        <end position="182"/>
    </location>
</feature>
<dbReference type="SUPFAM" id="SSF52402">
    <property type="entry name" value="Adenine nucleotide alpha hydrolases-like"/>
    <property type="match status" value="1"/>
</dbReference>
<proteinExistence type="predicted"/>
<evidence type="ECO:0000256" key="1">
    <source>
        <dbReference type="ARBA" id="ARBA00022982"/>
    </source>
</evidence>
<keyword evidence="1" id="KW-0249">Electron transport</keyword>
<dbReference type="AlphaFoldDB" id="A0A2U2N5X2"/>
<dbReference type="Proteomes" id="UP000245474">
    <property type="component" value="Unassembled WGS sequence"/>
</dbReference>
<keyword evidence="4" id="KW-1185">Reference proteome</keyword>
<dbReference type="OrthoDB" id="5598152at2"/>
<dbReference type="InterPro" id="IPR014730">
    <property type="entry name" value="ETF_a/b_N"/>
</dbReference>
<dbReference type="EMBL" id="QFFI01000005">
    <property type="protein sequence ID" value="PWG64625.1"/>
    <property type="molecule type" value="Genomic_DNA"/>
</dbReference>
<reference evidence="3 4" key="1">
    <citation type="submission" date="2018-05" db="EMBL/GenBank/DDBJ databases">
        <title>Spiribacter halobius sp. nov., a moderately halophilic bacterium isolated from marine solar saltern.</title>
        <authorList>
            <person name="Zheng W.-S."/>
            <person name="Lu D.-C."/>
            <person name="Du Z.-J."/>
        </authorList>
    </citation>
    <scope>NUCLEOTIDE SEQUENCE [LARGE SCALE GENOMIC DNA]</scope>
    <source>
        <strain evidence="3 4">E85</strain>
    </source>
</reference>
<keyword evidence="1" id="KW-0813">Transport</keyword>
<dbReference type="RefSeq" id="WP_109676758.1">
    <property type="nucleotide sequence ID" value="NZ_CP086615.1"/>
</dbReference>
<name>A0A2U2N5X2_9GAMM</name>